<dbReference type="InterPro" id="IPR053848">
    <property type="entry name" value="IMS_HHH_1"/>
</dbReference>
<evidence type="ECO:0000259" key="18">
    <source>
        <dbReference type="PROSITE" id="PS50173"/>
    </source>
</evidence>
<dbReference type="InterPro" id="IPR043128">
    <property type="entry name" value="Rev_trsase/Diguanyl_cyclase"/>
</dbReference>
<keyword evidence="5 17" id="KW-0963">Cytoplasm</keyword>
<dbReference type="PROSITE" id="PS50173">
    <property type="entry name" value="UMUC"/>
    <property type="match status" value="1"/>
</dbReference>
<evidence type="ECO:0000256" key="7">
    <source>
        <dbReference type="ARBA" id="ARBA00022695"/>
    </source>
</evidence>
<evidence type="ECO:0000256" key="11">
    <source>
        <dbReference type="ARBA" id="ARBA00022842"/>
    </source>
</evidence>
<evidence type="ECO:0000256" key="14">
    <source>
        <dbReference type="ARBA" id="ARBA00023204"/>
    </source>
</evidence>
<comment type="similarity">
    <text evidence="2 17">Belongs to the DNA polymerase type-Y family.</text>
</comment>
<keyword evidence="8 17" id="KW-0235">DNA replication</keyword>
<comment type="cofactor">
    <cofactor evidence="17">
        <name>Mg(2+)</name>
        <dbReference type="ChEBI" id="CHEBI:18420"/>
    </cofactor>
    <text evidence="17">Binds 2 magnesium ions per subunit.</text>
</comment>
<dbReference type="Proteomes" id="UP001297272">
    <property type="component" value="Unassembled WGS sequence"/>
</dbReference>
<evidence type="ECO:0000256" key="17">
    <source>
        <dbReference type="HAMAP-Rule" id="MF_01113"/>
    </source>
</evidence>
<keyword evidence="4 17" id="KW-0515">Mutator protein</keyword>
<evidence type="ECO:0000256" key="3">
    <source>
        <dbReference type="ARBA" id="ARBA00011245"/>
    </source>
</evidence>
<evidence type="ECO:0000313" key="20">
    <source>
        <dbReference type="Proteomes" id="UP001297272"/>
    </source>
</evidence>
<dbReference type="Gene3D" id="3.40.1170.60">
    <property type="match status" value="1"/>
</dbReference>
<protein>
    <recommendedName>
        <fullName evidence="17">DNA polymerase IV</fullName>
        <shortName evidence="17">Pol IV</shortName>
        <ecNumber evidence="17">2.7.7.7</ecNumber>
    </recommendedName>
</protein>
<keyword evidence="14 17" id="KW-0234">DNA repair</keyword>
<dbReference type="PANTHER" id="PTHR11076">
    <property type="entry name" value="DNA REPAIR POLYMERASE UMUC / TRANSFERASE FAMILY MEMBER"/>
    <property type="match status" value="1"/>
</dbReference>
<dbReference type="InterPro" id="IPR022880">
    <property type="entry name" value="DNApol_IV"/>
</dbReference>
<accession>A0ABS5S0Q5</accession>
<comment type="caution">
    <text evidence="19">The sequence shown here is derived from an EMBL/GenBank/DDBJ whole genome shotgun (WGS) entry which is preliminary data.</text>
</comment>
<keyword evidence="6 17" id="KW-0808">Transferase</keyword>
<evidence type="ECO:0000256" key="12">
    <source>
        <dbReference type="ARBA" id="ARBA00022932"/>
    </source>
</evidence>
<feature type="site" description="Substrate discrimination" evidence="17">
    <location>
        <position position="34"/>
    </location>
</feature>
<evidence type="ECO:0000256" key="16">
    <source>
        <dbReference type="ARBA" id="ARBA00049244"/>
    </source>
</evidence>
<dbReference type="RefSeq" id="WP_213985868.1">
    <property type="nucleotide sequence ID" value="NZ_JAFMNX010000004.1"/>
</dbReference>
<evidence type="ECO:0000256" key="9">
    <source>
        <dbReference type="ARBA" id="ARBA00022723"/>
    </source>
</evidence>
<dbReference type="PANTHER" id="PTHR11076:SF33">
    <property type="entry name" value="DNA POLYMERASE KAPPA"/>
    <property type="match status" value="1"/>
</dbReference>
<evidence type="ECO:0000313" key="19">
    <source>
        <dbReference type="EMBL" id="MBS9722116.1"/>
    </source>
</evidence>
<sequence length="375" mass="41130">MDNRAIRAVEAVGETRVEEAPVRKIIHVDMDAFYASVEQRDNPELRGKPVAVGGSAARGVVAAASYEARVFGVRSALPSVTARRLCPDLVFVKPRFEVYRSVSNQIHEIFAEHTDLIEPLSLDEAYLDVTVNKKNIAVATEIAKVIRARIKEATGLNASAGISYCKFLAKIASDLNKPNGQAVITPRSGADFVASLPIKKFHGIGPATAAKMQRLGIETGADLRERPLTFLQQNFGKAGNWYYRIARGIDERAVQPDRQRKSIGAEDTFSADIFDLALARQELVPLADKVWRHSETKQLRGRTVTLKVKYADFQQITRSRTLPDCVGGANDLTDLAGSMLAALFPVTKGIRLLGVTLSSLEGVEEEKTQQQLALF</sequence>
<proteinExistence type="inferred from homology"/>
<comment type="function">
    <text evidence="15 17">Poorly processive, error-prone DNA polymerase involved in untargeted mutagenesis. Copies undamaged DNA at stalled replication forks, which arise in vivo from mismatched or misaligned primer ends. These misaligned primers can be extended by PolIV. Exhibits no 3'-5' exonuclease (proofreading) activity. May be involved in translesional synthesis, in conjunction with the beta clamp from PolIII.</text>
</comment>
<comment type="subunit">
    <text evidence="3 17">Monomer.</text>
</comment>
<evidence type="ECO:0000256" key="15">
    <source>
        <dbReference type="ARBA" id="ARBA00025589"/>
    </source>
</evidence>
<dbReference type="SUPFAM" id="SSF100879">
    <property type="entry name" value="Lesion bypass DNA polymerase (Y-family), little finger domain"/>
    <property type="match status" value="1"/>
</dbReference>
<evidence type="ECO:0000256" key="10">
    <source>
        <dbReference type="ARBA" id="ARBA00022763"/>
    </source>
</evidence>
<keyword evidence="20" id="KW-1185">Reference proteome</keyword>
<keyword evidence="9 17" id="KW-0479">Metal-binding</keyword>
<keyword evidence="7 17" id="KW-0548">Nucleotidyltransferase</keyword>
<feature type="binding site" evidence="17">
    <location>
        <position position="123"/>
    </location>
    <ligand>
        <name>Mg(2+)</name>
        <dbReference type="ChEBI" id="CHEBI:18420"/>
    </ligand>
</feature>
<evidence type="ECO:0000256" key="4">
    <source>
        <dbReference type="ARBA" id="ARBA00022457"/>
    </source>
</evidence>
<organism evidence="19 20">
    <name type="scientific">Tianweitania aestuarii</name>
    <dbReference type="NCBI Taxonomy" id="2814886"/>
    <lineage>
        <taxon>Bacteria</taxon>
        <taxon>Pseudomonadati</taxon>
        <taxon>Pseudomonadota</taxon>
        <taxon>Alphaproteobacteria</taxon>
        <taxon>Hyphomicrobiales</taxon>
        <taxon>Phyllobacteriaceae</taxon>
        <taxon>Tianweitania</taxon>
    </lineage>
</organism>
<dbReference type="Gene3D" id="3.30.70.270">
    <property type="match status" value="1"/>
</dbReference>
<dbReference type="InterPro" id="IPR043502">
    <property type="entry name" value="DNA/RNA_pol_sf"/>
</dbReference>
<evidence type="ECO:0000256" key="13">
    <source>
        <dbReference type="ARBA" id="ARBA00023125"/>
    </source>
</evidence>
<dbReference type="InterPro" id="IPR001126">
    <property type="entry name" value="UmuC"/>
</dbReference>
<name>A0ABS5S0Q5_9HYPH</name>
<dbReference type="InterPro" id="IPR017961">
    <property type="entry name" value="DNA_pol_Y-fam_little_finger"/>
</dbReference>
<reference evidence="19 20" key="1">
    <citation type="submission" date="2021-03" db="EMBL/GenBank/DDBJ databases">
        <title>Tianweitania aestuarii sp. nov., isolated from a tidal flat.</title>
        <authorList>
            <person name="Park S."/>
            <person name="Yoon J.-H."/>
        </authorList>
    </citation>
    <scope>NUCLEOTIDE SEQUENCE [LARGE SCALE GENOMIC DNA]</scope>
    <source>
        <strain evidence="19 20">BSSL-BM11</strain>
    </source>
</reference>
<feature type="domain" description="UmuC" evidence="18">
    <location>
        <begin position="25"/>
        <end position="205"/>
    </location>
</feature>
<evidence type="ECO:0000256" key="2">
    <source>
        <dbReference type="ARBA" id="ARBA00010945"/>
    </source>
</evidence>
<dbReference type="GO" id="GO:0003887">
    <property type="term" value="F:DNA-directed DNA polymerase activity"/>
    <property type="evidence" value="ECO:0007669"/>
    <property type="project" value="UniProtKB-EC"/>
</dbReference>
<evidence type="ECO:0000256" key="1">
    <source>
        <dbReference type="ARBA" id="ARBA00004496"/>
    </source>
</evidence>
<dbReference type="Pfam" id="PF21999">
    <property type="entry name" value="IMS_HHH_1"/>
    <property type="match status" value="1"/>
</dbReference>
<comment type="subcellular location">
    <subcellularLocation>
        <location evidence="1 17">Cytoplasm</location>
    </subcellularLocation>
</comment>
<evidence type="ECO:0000256" key="5">
    <source>
        <dbReference type="ARBA" id="ARBA00022490"/>
    </source>
</evidence>
<keyword evidence="10 17" id="KW-0227">DNA damage</keyword>
<keyword evidence="11 17" id="KW-0460">Magnesium</keyword>
<dbReference type="Gene3D" id="1.10.150.20">
    <property type="entry name" value="5' to 3' exonuclease, C-terminal subdomain"/>
    <property type="match status" value="1"/>
</dbReference>
<dbReference type="Pfam" id="PF11799">
    <property type="entry name" value="IMS_C"/>
    <property type="match status" value="1"/>
</dbReference>
<gene>
    <name evidence="17 19" type="primary">dinB</name>
    <name evidence="19" type="ORF">JYU29_15590</name>
</gene>
<evidence type="ECO:0000256" key="8">
    <source>
        <dbReference type="ARBA" id="ARBA00022705"/>
    </source>
</evidence>
<dbReference type="InterPro" id="IPR050116">
    <property type="entry name" value="DNA_polymerase-Y"/>
</dbReference>
<keyword evidence="12 17" id="KW-0239">DNA-directed DNA polymerase</keyword>
<feature type="active site" evidence="17">
    <location>
        <position position="124"/>
    </location>
</feature>
<dbReference type="NCBIfam" id="NF002677">
    <property type="entry name" value="PRK02406.1"/>
    <property type="match status" value="1"/>
</dbReference>
<dbReference type="Gene3D" id="3.30.1490.100">
    <property type="entry name" value="DNA polymerase, Y-family, little finger domain"/>
    <property type="match status" value="1"/>
</dbReference>
<keyword evidence="13 17" id="KW-0238">DNA-binding</keyword>
<dbReference type="SUPFAM" id="SSF56672">
    <property type="entry name" value="DNA/RNA polymerases"/>
    <property type="match status" value="1"/>
</dbReference>
<dbReference type="CDD" id="cd03586">
    <property type="entry name" value="PolY_Pol_IV_kappa"/>
    <property type="match status" value="1"/>
</dbReference>
<feature type="binding site" evidence="17">
    <location>
        <position position="29"/>
    </location>
    <ligand>
        <name>Mg(2+)</name>
        <dbReference type="ChEBI" id="CHEBI:18420"/>
    </ligand>
</feature>
<evidence type="ECO:0000256" key="6">
    <source>
        <dbReference type="ARBA" id="ARBA00022679"/>
    </source>
</evidence>
<dbReference type="Pfam" id="PF00817">
    <property type="entry name" value="IMS"/>
    <property type="match status" value="1"/>
</dbReference>
<dbReference type="EC" id="2.7.7.7" evidence="17"/>
<comment type="catalytic activity">
    <reaction evidence="16 17">
        <text>DNA(n) + a 2'-deoxyribonucleoside 5'-triphosphate = DNA(n+1) + diphosphate</text>
        <dbReference type="Rhea" id="RHEA:22508"/>
        <dbReference type="Rhea" id="RHEA-COMP:17339"/>
        <dbReference type="Rhea" id="RHEA-COMP:17340"/>
        <dbReference type="ChEBI" id="CHEBI:33019"/>
        <dbReference type="ChEBI" id="CHEBI:61560"/>
        <dbReference type="ChEBI" id="CHEBI:173112"/>
        <dbReference type="EC" id="2.7.7.7"/>
    </reaction>
</comment>
<dbReference type="InterPro" id="IPR036775">
    <property type="entry name" value="DNA_pol_Y-fam_lit_finger_sf"/>
</dbReference>
<dbReference type="HAMAP" id="MF_01113">
    <property type="entry name" value="DNApol_IV"/>
    <property type="match status" value="1"/>
</dbReference>
<dbReference type="EMBL" id="JAFMNX010000004">
    <property type="protein sequence ID" value="MBS9722116.1"/>
    <property type="molecule type" value="Genomic_DNA"/>
</dbReference>